<dbReference type="GO" id="GO:0003735">
    <property type="term" value="F:structural constituent of ribosome"/>
    <property type="evidence" value="ECO:0007669"/>
    <property type="project" value="TreeGrafter"/>
</dbReference>
<feature type="region of interest" description="Disordered" evidence="1">
    <location>
        <begin position="278"/>
        <end position="312"/>
    </location>
</feature>
<dbReference type="PANTHER" id="PTHR28158:SF1">
    <property type="entry name" value="SMALL RIBOSOMAL SUBUNIT PROTEIN MS45"/>
    <property type="match status" value="1"/>
</dbReference>
<evidence type="ECO:0000256" key="1">
    <source>
        <dbReference type="SAM" id="MobiDB-lite"/>
    </source>
</evidence>
<evidence type="ECO:0000313" key="2">
    <source>
        <dbReference type="EMBL" id="SPO03741.1"/>
    </source>
</evidence>
<name>A0AAE8MZM4_9PEZI</name>
<gene>
    <name evidence="2" type="ORF">DNG_06424</name>
</gene>
<proteinExistence type="predicted"/>
<dbReference type="Proteomes" id="UP001187682">
    <property type="component" value="Unassembled WGS sequence"/>
</dbReference>
<keyword evidence="3" id="KW-1185">Reference proteome</keyword>
<dbReference type="AlphaFoldDB" id="A0AAE8MZM4"/>
<dbReference type="InterPro" id="IPR021036">
    <property type="entry name" value="Ribosomal_mS45"/>
</dbReference>
<reference evidence="2" key="1">
    <citation type="submission" date="2018-03" db="EMBL/GenBank/DDBJ databases">
        <authorList>
            <person name="Guldener U."/>
        </authorList>
    </citation>
    <scope>NUCLEOTIDE SEQUENCE</scope>
</reference>
<comment type="caution">
    <text evidence="2">The sequence shown here is derived from an EMBL/GenBank/DDBJ whole genome shotgun (WGS) entry which is preliminary data.</text>
</comment>
<protein>
    <recommendedName>
        <fullName evidence="4">Ribosomal protein S35, mitochondrial</fullName>
    </recommendedName>
</protein>
<sequence>MPPKAATTALRQAARCPSAIVAERRAFSTTRCHNELTQKRTRMFEWLTKLERDMGGKNAGPHYIGGADQPFPQNPFFRSQPVLSEDAREMIWTRVKKNEEPMKVVSADLGIDVRRIAAVVRLKEMEKRWVAEGKKLAKPYSKAIMSMLPQTSYAESGPKPAHEPINDVNVHGYTMQQLFVPTSESRRFTRKDAAKAFHKNMLPAEERSAHPELIEMVKGVLAGESRARSTEKFVNAARASEQALVRQAQEKKKRQDARTVKVNSDRFEFRIESFNSEAVGPAGRARNAPGWKYGAPLDDRKRGKVKIPTSVP</sequence>
<dbReference type="Pfam" id="PF12298">
    <property type="entry name" value="Bot1p"/>
    <property type="match status" value="1"/>
</dbReference>
<dbReference type="PANTHER" id="PTHR28158">
    <property type="entry name" value="37S RIBOSOMAL PROTEIN S35, MITOCHONDRIAL"/>
    <property type="match status" value="1"/>
</dbReference>
<dbReference type="EMBL" id="ONZQ02000009">
    <property type="protein sequence ID" value="SPO03741.1"/>
    <property type="molecule type" value="Genomic_DNA"/>
</dbReference>
<evidence type="ECO:0008006" key="4">
    <source>
        <dbReference type="Google" id="ProtNLM"/>
    </source>
</evidence>
<dbReference type="GO" id="GO:0005763">
    <property type="term" value="C:mitochondrial small ribosomal subunit"/>
    <property type="evidence" value="ECO:0007669"/>
    <property type="project" value="TreeGrafter"/>
</dbReference>
<accession>A0AAE8MZM4</accession>
<organism evidence="2 3">
    <name type="scientific">Cephalotrichum gorgonifer</name>
    <dbReference type="NCBI Taxonomy" id="2041049"/>
    <lineage>
        <taxon>Eukaryota</taxon>
        <taxon>Fungi</taxon>
        <taxon>Dikarya</taxon>
        <taxon>Ascomycota</taxon>
        <taxon>Pezizomycotina</taxon>
        <taxon>Sordariomycetes</taxon>
        <taxon>Hypocreomycetidae</taxon>
        <taxon>Microascales</taxon>
        <taxon>Microascaceae</taxon>
        <taxon>Cephalotrichum</taxon>
    </lineage>
</organism>
<evidence type="ECO:0000313" key="3">
    <source>
        <dbReference type="Proteomes" id="UP001187682"/>
    </source>
</evidence>
<dbReference type="GO" id="GO:0032543">
    <property type="term" value="P:mitochondrial translation"/>
    <property type="evidence" value="ECO:0007669"/>
    <property type="project" value="TreeGrafter"/>
</dbReference>